<accession>A0AAQ3JQL5</accession>
<sequence>MFTFSITPCCNHHCHPPPHPTLSHGFIPLADSQCAKAERYHHGWSSMRTVHSYLSHHRASIGSSLALSISENLTNSLVDFKVRELVVVDLKRLKAPSPDLASSRGWPPSPDLRRLKAPSLDLENASVERMETVVCACVEGLGSTSVEVKREALGAIPTLYHCCVARIWRQRARQRRCLTSPKSKATWGASRQWAQLTHGLCAADGDDNHEGFRRW</sequence>
<keyword evidence="2" id="KW-1185">Reference proteome</keyword>
<dbReference type="Proteomes" id="UP001327560">
    <property type="component" value="Chromosome 1"/>
</dbReference>
<dbReference type="EMBL" id="CP136890">
    <property type="protein sequence ID" value="WOK94413.1"/>
    <property type="molecule type" value="Genomic_DNA"/>
</dbReference>
<reference evidence="1 2" key="1">
    <citation type="submission" date="2023-10" db="EMBL/GenBank/DDBJ databases">
        <title>Chromosome-scale genome assembly provides insights into flower coloration mechanisms of Canna indica.</title>
        <authorList>
            <person name="Li C."/>
        </authorList>
    </citation>
    <scope>NUCLEOTIDE SEQUENCE [LARGE SCALE GENOMIC DNA]</scope>
    <source>
        <tissue evidence="1">Flower</tissue>
    </source>
</reference>
<evidence type="ECO:0000313" key="1">
    <source>
        <dbReference type="EMBL" id="WOK94413.1"/>
    </source>
</evidence>
<protein>
    <submittedName>
        <fullName evidence="1">Uncharacterized protein</fullName>
    </submittedName>
</protein>
<gene>
    <name evidence="1" type="ORF">Cni_G03115</name>
</gene>
<proteinExistence type="predicted"/>
<evidence type="ECO:0000313" key="2">
    <source>
        <dbReference type="Proteomes" id="UP001327560"/>
    </source>
</evidence>
<dbReference type="AlphaFoldDB" id="A0AAQ3JQL5"/>
<organism evidence="1 2">
    <name type="scientific">Canna indica</name>
    <name type="common">Indian-shot</name>
    <dbReference type="NCBI Taxonomy" id="4628"/>
    <lineage>
        <taxon>Eukaryota</taxon>
        <taxon>Viridiplantae</taxon>
        <taxon>Streptophyta</taxon>
        <taxon>Embryophyta</taxon>
        <taxon>Tracheophyta</taxon>
        <taxon>Spermatophyta</taxon>
        <taxon>Magnoliopsida</taxon>
        <taxon>Liliopsida</taxon>
        <taxon>Zingiberales</taxon>
        <taxon>Cannaceae</taxon>
        <taxon>Canna</taxon>
    </lineage>
</organism>
<name>A0AAQ3JQL5_9LILI</name>